<keyword evidence="2" id="KW-0223">Dioxygenase</keyword>
<organism evidence="2">
    <name type="scientific">uncultured organism</name>
    <dbReference type="NCBI Taxonomy" id="155900"/>
    <lineage>
        <taxon>unclassified sequences</taxon>
        <taxon>environmental samples</taxon>
    </lineage>
</organism>
<dbReference type="GO" id="GO:0005506">
    <property type="term" value="F:iron ion binding"/>
    <property type="evidence" value="ECO:0007669"/>
    <property type="project" value="InterPro"/>
</dbReference>
<evidence type="ECO:0000259" key="1">
    <source>
        <dbReference type="Pfam" id="PF00848"/>
    </source>
</evidence>
<proteinExistence type="predicted"/>
<sequence>MENDQDYYHVGLTHASSLLASPPGPGQIRRGIGDFRNPNPGVVALADYGHVSANTYLPDNWQENPAQVWRNDPEKATRYGPLTAKLSMHHLDVYPNCWFLSGYQSLVVRQPKGPNQTEMWYFNFIDRNAGEDVNEPWRRKAINLLGPAGMF</sequence>
<protein>
    <submittedName>
        <fullName evidence="2">Ring-hydroxylating dioxygenase</fullName>
    </submittedName>
</protein>
<dbReference type="Gene3D" id="3.90.380.10">
    <property type="entry name" value="Naphthalene 1,2-dioxygenase Alpha Subunit, Chain A, domain 1"/>
    <property type="match status" value="1"/>
</dbReference>
<feature type="non-terminal residue" evidence="2">
    <location>
        <position position="151"/>
    </location>
</feature>
<dbReference type="GO" id="GO:0051537">
    <property type="term" value="F:2 iron, 2 sulfur cluster binding"/>
    <property type="evidence" value="ECO:0007669"/>
    <property type="project" value="InterPro"/>
</dbReference>
<dbReference type="Pfam" id="PF00848">
    <property type="entry name" value="Ring_hydroxyl_A"/>
    <property type="match status" value="1"/>
</dbReference>
<keyword evidence="2" id="KW-0560">Oxidoreductase</keyword>
<dbReference type="AlphaFoldDB" id="B2DDD5"/>
<evidence type="ECO:0000313" key="2">
    <source>
        <dbReference type="EMBL" id="BAG30867.1"/>
    </source>
</evidence>
<name>B2DDD5_9ZZZZ</name>
<dbReference type="InterPro" id="IPR015879">
    <property type="entry name" value="Ring_hydroxy_dOase_asu_C_dom"/>
</dbReference>
<dbReference type="GO" id="GO:0051213">
    <property type="term" value="F:dioxygenase activity"/>
    <property type="evidence" value="ECO:0007669"/>
    <property type="project" value="UniProtKB-KW"/>
</dbReference>
<accession>B2DDD5</accession>
<dbReference type="EMBL" id="AB372909">
    <property type="protein sequence ID" value="BAG30867.1"/>
    <property type="molecule type" value="Genomic_DNA"/>
</dbReference>
<reference evidence="2" key="1">
    <citation type="submission" date="2007-12" db="EMBL/GenBank/DDBJ databases">
        <title>Diversity of ring-hydroxylating dioxygenase genes in coniferous forest soil.</title>
        <authorList>
            <person name="Kawaura K."/>
            <person name="Otsuka S."/>
            <person name="Nishiyama M."/>
            <person name="Senoo K."/>
        </authorList>
    </citation>
    <scope>NUCLEOTIDE SEQUENCE</scope>
</reference>
<feature type="non-terminal residue" evidence="2">
    <location>
        <position position="1"/>
    </location>
</feature>
<feature type="domain" description="Aromatic-ring-hydroxylating dioxygenase alpha subunit C-terminal" evidence="1">
    <location>
        <begin position="1"/>
        <end position="134"/>
    </location>
</feature>
<dbReference type="SUPFAM" id="SSF55961">
    <property type="entry name" value="Bet v1-like"/>
    <property type="match status" value="1"/>
</dbReference>